<dbReference type="GeneID" id="94370024"/>
<keyword evidence="5" id="KW-0675">Receptor</keyword>
<keyword evidence="6" id="KW-1185">Reference proteome</keyword>
<dbReference type="Gene3D" id="2.60.40.1120">
    <property type="entry name" value="Carboxypeptidase-like, regulatory domain"/>
    <property type="match status" value="1"/>
</dbReference>
<protein>
    <submittedName>
        <fullName evidence="5">TonB-dependent receptor</fullName>
    </submittedName>
</protein>
<feature type="signal peptide" evidence="4">
    <location>
        <begin position="1"/>
        <end position="24"/>
    </location>
</feature>
<evidence type="ECO:0000313" key="6">
    <source>
        <dbReference type="Proteomes" id="UP000615593"/>
    </source>
</evidence>
<reference evidence="6" key="1">
    <citation type="journal article" date="2019" name="Int. J. Syst. Evol. Microbiol.">
        <title>The Global Catalogue of Microorganisms (GCM) 10K type strain sequencing project: providing services to taxonomists for standard genome sequencing and annotation.</title>
        <authorList>
            <consortium name="The Broad Institute Genomics Platform"/>
            <consortium name="The Broad Institute Genome Sequencing Center for Infectious Disease"/>
            <person name="Wu L."/>
            <person name="Ma J."/>
        </authorList>
    </citation>
    <scope>NUCLEOTIDE SEQUENCE [LARGE SCALE GENOMIC DNA]</scope>
    <source>
        <strain evidence="6">KCTC 12708</strain>
    </source>
</reference>
<dbReference type="Gene3D" id="2.40.170.20">
    <property type="entry name" value="TonB-dependent receptor, beta-barrel domain"/>
    <property type="match status" value="1"/>
</dbReference>
<evidence type="ECO:0000256" key="1">
    <source>
        <dbReference type="ARBA" id="ARBA00004442"/>
    </source>
</evidence>
<dbReference type="Proteomes" id="UP000615593">
    <property type="component" value="Unassembled WGS sequence"/>
</dbReference>
<keyword evidence="4" id="KW-0732">Signal</keyword>
<feature type="chain" id="PRO_5045912773" evidence="4">
    <location>
        <begin position="25"/>
        <end position="963"/>
    </location>
</feature>
<name>A0ABQ3BXY1_9FLAO</name>
<dbReference type="SUPFAM" id="SSF56935">
    <property type="entry name" value="Porins"/>
    <property type="match status" value="1"/>
</dbReference>
<dbReference type="Pfam" id="PF13620">
    <property type="entry name" value="CarboxypepD_reg"/>
    <property type="match status" value="1"/>
</dbReference>
<evidence type="ECO:0000256" key="2">
    <source>
        <dbReference type="ARBA" id="ARBA00023136"/>
    </source>
</evidence>
<accession>A0ABQ3BXY1</accession>
<organism evidence="5 6">
    <name type="scientific">Mesonia mobilis</name>
    <dbReference type="NCBI Taxonomy" id="369791"/>
    <lineage>
        <taxon>Bacteria</taxon>
        <taxon>Pseudomonadati</taxon>
        <taxon>Bacteroidota</taxon>
        <taxon>Flavobacteriia</taxon>
        <taxon>Flavobacteriales</taxon>
        <taxon>Flavobacteriaceae</taxon>
        <taxon>Mesonia</taxon>
    </lineage>
</organism>
<evidence type="ECO:0000313" key="5">
    <source>
        <dbReference type="EMBL" id="GGZ61250.1"/>
    </source>
</evidence>
<dbReference type="InterPro" id="IPR013784">
    <property type="entry name" value="Carb-bd-like_fold"/>
</dbReference>
<comment type="subcellular location">
    <subcellularLocation>
        <location evidence="1">Cell outer membrane</location>
    </subcellularLocation>
</comment>
<keyword evidence="2" id="KW-0472">Membrane</keyword>
<dbReference type="SUPFAM" id="SSF49452">
    <property type="entry name" value="Starch-binding domain-like"/>
    <property type="match status" value="1"/>
</dbReference>
<keyword evidence="3" id="KW-0998">Cell outer membrane</keyword>
<proteinExistence type="predicted"/>
<gene>
    <name evidence="5" type="ORF">GCM10008088_23600</name>
</gene>
<dbReference type="RefSeq" id="WP_229797325.1">
    <property type="nucleotide sequence ID" value="NZ_BMWY01000006.1"/>
</dbReference>
<evidence type="ECO:0000256" key="3">
    <source>
        <dbReference type="ARBA" id="ARBA00023237"/>
    </source>
</evidence>
<dbReference type="EMBL" id="BMWY01000006">
    <property type="protein sequence ID" value="GGZ61250.1"/>
    <property type="molecule type" value="Genomic_DNA"/>
</dbReference>
<comment type="caution">
    <text evidence="5">The sequence shown here is derived from an EMBL/GenBank/DDBJ whole genome shotgun (WGS) entry which is preliminary data.</text>
</comment>
<sequence>MKDFRMKKVYFFLTFLCFSITAFAQQTTVKGRVVDASNNEALPDVEVTIENSAFTVTTDAEGNFNFDTFDVPLGEQIISLEKQGYSQRRYPVVINEGEVLDLDLIEMEVDINEENFQIGTISLSDNELNNDESTADNLSGLLQASKDVFLNAASFDFSATFFRPRGYDSENGKVLINGIEMNKQYDGRPQWSSWGGLNDAQRNQIFTMGLKANEYTFGGLAGTNNIVMRASQYREGGRVSYASSNRSYRGRVMASYNTGLMKGGWSFSFLASRRFADEGFVEGTSYDANSFFASAEKKISEKHSLNFTGFFTPNRRGKSTAITEEVENLRGIQYNPNWGYQDGEMRNSRVKEIAEPVLMLNHYWTISDKTKLNTNVAYQFGKIGNTRIDNGGTKLVNGPDGQVYYEGGASNPSPMYYQNLPSYHLRFPNLSASNYQAAYLAREEFMNDGQLDWNSLYEANAISVRNGGNSIYAIQEDRQDDTQFTANTILTSDLNEHITLNGSLNYRNLKSEYFAEMNDLLGGNGYLDVDFFAEETQNIEAGLGDIAQSDVNNPNRIVREGERYKYNYEIDANVATAFAQAQFKYNKVDFYLAGNVSNTTYQRTGLYQNGYFLNYSFGEGEKLDFTNYGAKAGATYKVTGRHLIDLNAGYYTTAPSIRNTYSNARQNHNVVSGLESEKVQSVDLSYIFRSPTVKARLTGFYTQFQDGTDIGFYFTQDLSGFGIDEGDAFVQEVVNGIDRRNIGAEFGIEAQVTPTIKLKAAGSIGQYVYTNNPDIYLTSDDFVPNTNQVNSLGEVRFGNGKTNLKDYHVAGGPEKALQLGFEYRDPDYWWFGMTSNYFSNAYIDVSALNRSDNFSRDYDGLSINDYDPNVARELLRQEQFDDYMLFNAVGGKSWKIDDYFIGFFATINNIFDQKYKTGGFEQSRNSNYRNLNEDQSRENGQLFGNRYFYGYGTTYYLNLYVRF</sequence>
<dbReference type="InterPro" id="IPR036942">
    <property type="entry name" value="Beta-barrel_TonB_sf"/>
</dbReference>
<evidence type="ECO:0000256" key="4">
    <source>
        <dbReference type="SAM" id="SignalP"/>
    </source>
</evidence>